<proteinExistence type="predicted"/>
<evidence type="ECO:0000313" key="1">
    <source>
        <dbReference type="EMBL" id="GLS27738.1"/>
    </source>
</evidence>
<name>A0AA37WNN2_9GAMM</name>
<sequence length="163" mass="18912">MIEVEIKGLDILEQQLISLGNDIGPKALRSAAMAAMEPVKKDMLANVPIFEGESRKVKNKKDQTVTLYPGFMKSRIKKRSRLNRKGRAGRHFKNQDTTVVVRTGVFRVPYVVQQEFGTTRHSGKPFIRPALDKNIHVVTNLFKKKLQQRIKFWLRKRQRESKR</sequence>
<keyword evidence="2" id="KW-1185">Reference proteome</keyword>
<evidence type="ECO:0008006" key="3">
    <source>
        <dbReference type="Google" id="ProtNLM"/>
    </source>
</evidence>
<accession>A0AA37WNN2</accession>
<organism evidence="1 2">
    <name type="scientific">Marinibactrum halimedae</name>
    <dbReference type="NCBI Taxonomy" id="1444977"/>
    <lineage>
        <taxon>Bacteria</taxon>
        <taxon>Pseudomonadati</taxon>
        <taxon>Pseudomonadota</taxon>
        <taxon>Gammaproteobacteria</taxon>
        <taxon>Cellvibrionales</taxon>
        <taxon>Cellvibrionaceae</taxon>
        <taxon>Marinibactrum</taxon>
    </lineage>
</organism>
<evidence type="ECO:0000313" key="2">
    <source>
        <dbReference type="Proteomes" id="UP001156870"/>
    </source>
</evidence>
<dbReference type="NCBIfam" id="TIGR01725">
    <property type="entry name" value="phge_HK97_gp10"/>
    <property type="match status" value="1"/>
</dbReference>
<dbReference type="RefSeq" id="WP_232593484.1">
    <property type="nucleotide sequence ID" value="NZ_BSPD01000087.1"/>
</dbReference>
<dbReference type="AlphaFoldDB" id="A0AA37WNN2"/>
<dbReference type="Proteomes" id="UP001156870">
    <property type="component" value="Unassembled WGS sequence"/>
</dbReference>
<dbReference type="InterPro" id="IPR010064">
    <property type="entry name" value="HK97-gp10_tail"/>
</dbReference>
<comment type="caution">
    <text evidence="1">The sequence shown here is derived from an EMBL/GenBank/DDBJ whole genome shotgun (WGS) entry which is preliminary data.</text>
</comment>
<gene>
    <name evidence="1" type="ORF">GCM10007877_34570</name>
</gene>
<dbReference type="EMBL" id="BSPD01000087">
    <property type="protein sequence ID" value="GLS27738.1"/>
    <property type="molecule type" value="Genomic_DNA"/>
</dbReference>
<protein>
    <recommendedName>
        <fullName evidence="3">HK97 gp10 family phage protein</fullName>
    </recommendedName>
</protein>
<reference evidence="1 2" key="1">
    <citation type="journal article" date="2014" name="Int. J. Syst. Evol. Microbiol.">
        <title>Complete genome sequence of Corynebacterium casei LMG S-19264T (=DSM 44701T), isolated from a smear-ripened cheese.</title>
        <authorList>
            <consortium name="US DOE Joint Genome Institute (JGI-PGF)"/>
            <person name="Walter F."/>
            <person name="Albersmeier A."/>
            <person name="Kalinowski J."/>
            <person name="Ruckert C."/>
        </authorList>
    </citation>
    <scope>NUCLEOTIDE SEQUENCE [LARGE SCALE GENOMIC DNA]</scope>
    <source>
        <strain evidence="1 2">NBRC 110095</strain>
    </source>
</reference>